<keyword evidence="3" id="KW-1185">Reference proteome</keyword>
<evidence type="ECO:0000256" key="1">
    <source>
        <dbReference type="SAM" id="Phobius"/>
    </source>
</evidence>
<reference evidence="2 3" key="1">
    <citation type="submission" date="2015-08" db="EMBL/GenBank/DDBJ databases">
        <title>Draft Genome Sequence of Pseudoalteromonas porphyrae UCD-SED14.</title>
        <authorList>
            <person name="Coil D.A."/>
            <person name="Jospin G."/>
            <person name="Lee R.D."/>
            <person name="Eisen J.A."/>
        </authorList>
    </citation>
    <scope>NUCLEOTIDE SEQUENCE [LARGE SCALE GENOMIC DNA]</scope>
    <source>
        <strain evidence="2 3">UCD-SED14</strain>
    </source>
</reference>
<feature type="transmembrane region" description="Helical" evidence="1">
    <location>
        <begin position="45"/>
        <end position="66"/>
    </location>
</feature>
<gene>
    <name evidence="2" type="ORF">ADS77_20645</name>
</gene>
<feature type="transmembrane region" description="Helical" evidence="1">
    <location>
        <begin position="12"/>
        <end position="30"/>
    </location>
</feature>
<organism evidence="2 3">
    <name type="scientific">Pseudoalteromonas porphyrae</name>
    <dbReference type="NCBI Taxonomy" id="187330"/>
    <lineage>
        <taxon>Bacteria</taxon>
        <taxon>Pseudomonadati</taxon>
        <taxon>Pseudomonadota</taxon>
        <taxon>Gammaproteobacteria</taxon>
        <taxon>Alteromonadales</taxon>
        <taxon>Pseudoalteromonadaceae</taxon>
        <taxon>Pseudoalteromonas</taxon>
    </lineage>
</organism>
<comment type="caution">
    <text evidence="2">The sequence shown here is derived from an EMBL/GenBank/DDBJ whole genome shotgun (WGS) entry which is preliminary data.</text>
</comment>
<protein>
    <submittedName>
        <fullName evidence="2">Uncharacterized protein</fullName>
    </submittedName>
</protein>
<accession>A0A0N0LU49</accession>
<dbReference type="EMBL" id="LHPH01000037">
    <property type="protein sequence ID" value="KPH56698.1"/>
    <property type="molecule type" value="Genomic_DNA"/>
</dbReference>
<dbReference type="AlphaFoldDB" id="A0A0N0LU49"/>
<sequence>MSFNLFKKHLKYTICIMATIVALMKFFYFIDDYSDSFKSYIVPEIVGIAIVTGILIRIHFVPIYIIPKLI</sequence>
<evidence type="ECO:0000313" key="2">
    <source>
        <dbReference type="EMBL" id="KPH56698.1"/>
    </source>
</evidence>
<keyword evidence="1" id="KW-0472">Membrane</keyword>
<dbReference type="PATRIC" id="fig|187330.3.peg.3056"/>
<keyword evidence="1" id="KW-0812">Transmembrane</keyword>
<keyword evidence="1" id="KW-1133">Transmembrane helix</keyword>
<proteinExistence type="predicted"/>
<dbReference type="Proteomes" id="UP000037848">
    <property type="component" value="Unassembled WGS sequence"/>
</dbReference>
<evidence type="ECO:0000313" key="3">
    <source>
        <dbReference type="Proteomes" id="UP000037848"/>
    </source>
</evidence>
<name>A0A0N0LU49_9GAMM</name>